<accession>A0ABS2R5S7</accession>
<sequence>MMEMNPIQQQLQQPETQKAIVNLLVNLPTYQKNMETLGEWIDFGKAVLQDKQSLNQYDELIRSYNLDLETVEALISLLEKLPRLNELIEKLDNFLEFGEAILHDEASLEYAAASLKSYADPVVEKGRQGLRIVKDIQQKAQADSEPIKLITILKWLKEPSVQQGLKYVQATLTTLNKTI</sequence>
<dbReference type="Proteomes" id="UP000823485">
    <property type="component" value="Unassembled WGS sequence"/>
</dbReference>
<keyword evidence="2" id="KW-1185">Reference proteome</keyword>
<dbReference type="RefSeq" id="WP_077110160.1">
    <property type="nucleotide sequence ID" value="NZ_JAFBFH010000009.1"/>
</dbReference>
<comment type="caution">
    <text evidence="1">The sequence shown here is derived from an EMBL/GenBank/DDBJ whole genome shotgun (WGS) entry which is preliminary data.</text>
</comment>
<proteinExistence type="predicted"/>
<name>A0ABS2R5S7_9BACI</name>
<dbReference type="EMBL" id="JAFBFH010000009">
    <property type="protein sequence ID" value="MBM7714735.1"/>
    <property type="molecule type" value="Genomic_DNA"/>
</dbReference>
<reference evidence="1 2" key="1">
    <citation type="submission" date="2021-01" db="EMBL/GenBank/DDBJ databases">
        <title>Genomic Encyclopedia of Type Strains, Phase IV (KMG-IV): sequencing the most valuable type-strain genomes for metagenomic binning, comparative biology and taxonomic classification.</title>
        <authorList>
            <person name="Goeker M."/>
        </authorList>
    </citation>
    <scope>NUCLEOTIDE SEQUENCE [LARGE SCALE GENOMIC DNA]</scope>
    <source>
        <strain evidence="1 2">DSM 105453</strain>
    </source>
</reference>
<evidence type="ECO:0000313" key="1">
    <source>
        <dbReference type="EMBL" id="MBM7714735.1"/>
    </source>
</evidence>
<evidence type="ECO:0000313" key="2">
    <source>
        <dbReference type="Proteomes" id="UP000823485"/>
    </source>
</evidence>
<gene>
    <name evidence="1" type="ORF">JOC94_001707</name>
</gene>
<protein>
    <submittedName>
        <fullName evidence="1">Uncharacterized protein YjgD (DUF1641 family)</fullName>
    </submittedName>
</protein>
<organism evidence="1 2">
    <name type="scientific">Siminovitchia thermophila</name>
    <dbReference type="NCBI Taxonomy" id="1245522"/>
    <lineage>
        <taxon>Bacteria</taxon>
        <taxon>Bacillati</taxon>
        <taxon>Bacillota</taxon>
        <taxon>Bacilli</taxon>
        <taxon>Bacillales</taxon>
        <taxon>Bacillaceae</taxon>
        <taxon>Siminovitchia</taxon>
    </lineage>
</organism>